<accession>A0ABT7V193</accession>
<organism evidence="2 3">
    <name type="scientific">Limosilactobacillus pontis</name>
    <dbReference type="NCBI Taxonomy" id="35787"/>
    <lineage>
        <taxon>Bacteria</taxon>
        <taxon>Bacillati</taxon>
        <taxon>Bacillota</taxon>
        <taxon>Bacilli</taxon>
        <taxon>Lactobacillales</taxon>
        <taxon>Lactobacillaceae</taxon>
        <taxon>Limosilactobacillus</taxon>
    </lineage>
</organism>
<name>A0ABT7V193_9LACO</name>
<dbReference type="RefSeq" id="WP_289586447.1">
    <property type="nucleotide sequence ID" value="NZ_JAUDDW010000034.1"/>
</dbReference>
<keyword evidence="3" id="KW-1185">Reference proteome</keyword>
<protein>
    <recommendedName>
        <fullName evidence="4">ABC transporter permease</fullName>
    </recommendedName>
</protein>
<evidence type="ECO:0008006" key="4">
    <source>
        <dbReference type="Google" id="ProtNLM"/>
    </source>
</evidence>
<reference evidence="2 3" key="2">
    <citation type="submission" date="2023-06" db="EMBL/GenBank/DDBJ databases">
        <authorList>
            <person name="Zeman M."/>
            <person name="Kubasova T."/>
            <person name="Jahodarova E."/>
            <person name="Nykrynova M."/>
            <person name="Rychlik I."/>
        </authorList>
    </citation>
    <scope>NUCLEOTIDE SEQUENCE [LARGE SCALE GENOMIC DNA]</scope>
    <source>
        <strain evidence="2 3">161_Gplus</strain>
    </source>
</reference>
<feature type="transmembrane region" description="Helical" evidence="1">
    <location>
        <begin position="202"/>
        <end position="228"/>
    </location>
</feature>
<gene>
    <name evidence="2" type="ORF">QUW44_07820</name>
</gene>
<keyword evidence="1" id="KW-0812">Transmembrane</keyword>
<feature type="transmembrane region" description="Helical" evidence="1">
    <location>
        <begin position="159"/>
        <end position="182"/>
    </location>
</feature>
<sequence length="240" mass="27114">MLNTKQKMVASSVFHRLGVATLITIAWVVGFELVIDLLGLIFNHNVMSFLISLQGISESLVTFLPAILMIYFLVTSYGDFKWAIQNGISRSTLWQGRLVALVLSTLLVYLIDELLTMTYRPFGGWREALVSFAGFLTVVLTCQAIGNGFSLLNRKWKVIVGIGLPVMLIILMMMLLSGLSALSDSMFLPTYQHNHFVGPLSWLFNVTMAPATPWILWGIYLIIIIFLTKFFNDRLQLRRD</sequence>
<feature type="transmembrane region" description="Helical" evidence="1">
    <location>
        <begin position="131"/>
        <end position="152"/>
    </location>
</feature>
<proteinExistence type="predicted"/>
<comment type="caution">
    <text evidence="2">The sequence shown here is derived from an EMBL/GenBank/DDBJ whole genome shotgun (WGS) entry which is preliminary data.</text>
</comment>
<feature type="transmembrane region" description="Helical" evidence="1">
    <location>
        <begin position="20"/>
        <end position="42"/>
    </location>
</feature>
<keyword evidence="1" id="KW-1133">Transmembrane helix</keyword>
<dbReference type="Proteomes" id="UP001529343">
    <property type="component" value="Unassembled WGS sequence"/>
</dbReference>
<dbReference type="EMBL" id="JAUDDW010000034">
    <property type="protein sequence ID" value="MDM8267050.1"/>
    <property type="molecule type" value="Genomic_DNA"/>
</dbReference>
<evidence type="ECO:0000256" key="1">
    <source>
        <dbReference type="SAM" id="Phobius"/>
    </source>
</evidence>
<reference evidence="3" key="1">
    <citation type="submission" date="2023-06" db="EMBL/GenBank/DDBJ databases">
        <title>Identification and characterization of horizontal gene transfer across gut microbiota members of farm animals based on homology search.</title>
        <authorList>
            <person name="Zeman M."/>
            <person name="Kubasova T."/>
            <person name="Jahodarova E."/>
            <person name="Nykrynova M."/>
            <person name="Rychlik I."/>
        </authorList>
    </citation>
    <scope>NUCLEOTIDE SEQUENCE [LARGE SCALE GENOMIC DNA]</scope>
    <source>
        <strain evidence="3">161_Gplus</strain>
    </source>
</reference>
<evidence type="ECO:0000313" key="3">
    <source>
        <dbReference type="Proteomes" id="UP001529343"/>
    </source>
</evidence>
<keyword evidence="1" id="KW-0472">Membrane</keyword>
<feature type="transmembrane region" description="Helical" evidence="1">
    <location>
        <begin position="92"/>
        <end position="111"/>
    </location>
</feature>
<evidence type="ECO:0000313" key="2">
    <source>
        <dbReference type="EMBL" id="MDM8267050.1"/>
    </source>
</evidence>